<protein>
    <recommendedName>
        <fullName evidence="3">DUF1643 domain-containing protein</fullName>
    </recommendedName>
</protein>
<dbReference type="Proteomes" id="UP000199377">
    <property type="component" value="Unassembled WGS sequence"/>
</dbReference>
<dbReference type="Pfam" id="PF07799">
    <property type="entry name" value="DUF1643"/>
    <property type="match status" value="1"/>
</dbReference>
<keyword evidence="2" id="KW-1185">Reference proteome</keyword>
<dbReference type="EMBL" id="FOQH01000004">
    <property type="protein sequence ID" value="SFI15082.1"/>
    <property type="molecule type" value="Genomic_DNA"/>
</dbReference>
<dbReference type="RefSeq" id="WP_092859802.1">
    <property type="nucleotide sequence ID" value="NZ_FOQH01000004.1"/>
</dbReference>
<dbReference type="OrthoDB" id="9807577at2"/>
<organism evidence="1 2">
    <name type="scientific">Albimonas pacifica</name>
    <dbReference type="NCBI Taxonomy" id="1114924"/>
    <lineage>
        <taxon>Bacteria</taxon>
        <taxon>Pseudomonadati</taxon>
        <taxon>Pseudomonadota</taxon>
        <taxon>Alphaproteobacteria</taxon>
        <taxon>Rhodobacterales</taxon>
        <taxon>Paracoccaceae</taxon>
        <taxon>Albimonas</taxon>
    </lineage>
</organism>
<dbReference type="AlphaFoldDB" id="A0A1I3FVK8"/>
<reference evidence="1 2" key="1">
    <citation type="submission" date="2016-10" db="EMBL/GenBank/DDBJ databases">
        <authorList>
            <person name="de Groot N.N."/>
        </authorList>
    </citation>
    <scope>NUCLEOTIDE SEQUENCE [LARGE SCALE GENOMIC DNA]</scope>
    <source>
        <strain evidence="1 2">CGMCC 1.11030</strain>
    </source>
</reference>
<name>A0A1I3FVK8_9RHOB</name>
<evidence type="ECO:0000313" key="2">
    <source>
        <dbReference type="Proteomes" id="UP000199377"/>
    </source>
</evidence>
<proteinExistence type="predicted"/>
<evidence type="ECO:0008006" key="3">
    <source>
        <dbReference type="Google" id="ProtNLM"/>
    </source>
</evidence>
<dbReference type="InterPro" id="IPR012441">
    <property type="entry name" value="DUF1643"/>
</dbReference>
<evidence type="ECO:0000313" key="1">
    <source>
        <dbReference type="EMBL" id="SFI15082.1"/>
    </source>
</evidence>
<sequence>MARAEELRALEPASGAVISDCGLYRYRLWRRWGAGPTCVFIMLNPSTADAKQDDPTIRRCIGFAKREGCGGLVVANLFAYRATSPKDMKAASDPVGPKNDEHLRWCADLATGPVIAGWGTHGSFMGRAAVVRRMLSGRISHLGLTAAGEPRHPLYLKGDAILRALAAEKEGESDAP</sequence>
<accession>A0A1I3FVK8</accession>
<dbReference type="STRING" id="1114924.SAMN05216258_104537"/>
<gene>
    <name evidence="1" type="ORF">SAMN05216258_104537</name>
</gene>